<evidence type="ECO:0000256" key="1">
    <source>
        <dbReference type="ARBA" id="ARBA00001968"/>
    </source>
</evidence>
<keyword evidence="4" id="KW-0963">Cytoplasm</keyword>
<dbReference type="Proteomes" id="UP000193391">
    <property type="component" value="Unassembled WGS sequence"/>
</dbReference>
<dbReference type="CDD" id="cd00555">
    <property type="entry name" value="Maf"/>
    <property type="match status" value="1"/>
</dbReference>
<keyword evidence="3 4" id="KW-0546">Nucleotide metabolism</keyword>
<dbReference type="PIRSF" id="PIRSF006305">
    <property type="entry name" value="Maf"/>
    <property type="match status" value="1"/>
</dbReference>
<dbReference type="NCBIfam" id="TIGR00172">
    <property type="entry name" value="maf"/>
    <property type="match status" value="1"/>
</dbReference>
<dbReference type="GO" id="GO:0036221">
    <property type="term" value="F:UTP diphosphatase activity"/>
    <property type="evidence" value="ECO:0007669"/>
    <property type="project" value="RHEA"/>
</dbReference>
<evidence type="ECO:0000256" key="3">
    <source>
        <dbReference type="ARBA" id="ARBA00023080"/>
    </source>
</evidence>
<feature type="site" description="Important for substrate specificity" evidence="4">
    <location>
        <position position="76"/>
    </location>
</feature>
<dbReference type="InterPro" id="IPR029001">
    <property type="entry name" value="ITPase-like_fam"/>
</dbReference>
<dbReference type="GO" id="GO:0005737">
    <property type="term" value="C:cytoplasm"/>
    <property type="evidence" value="ECO:0007669"/>
    <property type="project" value="UniProtKB-SubCell"/>
</dbReference>
<comment type="function">
    <text evidence="4">Nucleoside triphosphate pyrophosphatase that hydrolyzes dTTP and UTP. May have a dual role in cell division arrest and in preventing the incorporation of modified nucleotides into cellular nucleic acids.</text>
</comment>
<protein>
    <recommendedName>
        <fullName evidence="4">dTTP/UTP pyrophosphatase</fullName>
        <shortName evidence="4">dTTPase/UTPase</shortName>
        <ecNumber evidence="4">3.6.1.9</ecNumber>
    </recommendedName>
    <alternativeName>
        <fullName evidence="4">Nucleoside triphosphate pyrophosphatase</fullName>
    </alternativeName>
    <alternativeName>
        <fullName evidence="4">Nucleotide pyrophosphatase</fullName>
        <shortName evidence="4">Nucleotide PPase</shortName>
    </alternativeName>
</protein>
<evidence type="ECO:0000313" key="5">
    <source>
        <dbReference type="EMBL" id="OSQ38356.1"/>
    </source>
</evidence>
<proteinExistence type="inferred from homology"/>
<reference evidence="5 6" key="1">
    <citation type="submission" date="2014-03" db="EMBL/GenBank/DDBJ databases">
        <title>The draft genome sequence of Thalassospira mesophila JCM 18969.</title>
        <authorList>
            <person name="Lai Q."/>
            <person name="Shao Z."/>
        </authorList>
    </citation>
    <scope>NUCLEOTIDE SEQUENCE [LARGE SCALE GENOMIC DNA]</scope>
    <source>
        <strain evidence="5 6">JCM 18969</strain>
    </source>
</reference>
<comment type="catalytic activity">
    <reaction evidence="4">
        <text>UTP + H2O = UMP + diphosphate + H(+)</text>
        <dbReference type="Rhea" id="RHEA:29395"/>
        <dbReference type="ChEBI" id="CHEBI:15377"/>
        <dbReference type="ChEBI" id="CHEBI:15378"/>
        <dbReference type="ChEBI" id="CHEBI:33019"/>
        <dbReference type="ChEBI" id="CHEBI:46398"/>
        <dbReference type="ChEBI" id="CHEBI:57865"/>
        <dbReference type="EC" id="3.6.1.9"/>
    </reaction>
</comment>
<dbReference type="OrthoDB" id="9807767at2"/>
<dbReference type="Gene3D" id="3.90.950.10">
    <property type="match status" value="1"/>
</dbReference>
<comment type="cofactor">
    <cofactor evidence="1 4">
        <name>a divalent metal cation</name>
        <dbReference type="ChEBI" id="CHEBI:60240"/>
    </cofactor>
</comment>
<feature type="site" description="Important for substrate specificity" evidence="4">
    <location>
        <position position="17"/>
    </location>
</feature>
<keyword evidence="2 4" id="KW-0378">Hydrolase</keyword>
<dbReference type="EC" id="3.6.1.9" evidence="4"/>
<dbReference type="SUPFAM" id="SSF52972">
    <property type="entry name" value="ITPase-like"/>
    <property type="match status" value="1"/>
</dbReference>
<feature type="active site" description="Proton acceptor" evidence="4">
    <location>
        <position position="75"/>
    </location>
</feature>
<comment type="similarity">
    <text evidence="4">Belongs to the Maf family. YhdE subfamily.</text>
</comment>
<evidence type="ECO:0000256" key="2">
    <source>
        <dbReference type="ARBA" id="ARBA00022801"/>
    </source>
</evidence>
<dbReference type="RefSeq" id="WP_085582377.1">
    <property type="nucleotide sequence ID" value="NZ_JFKA01000004.1"/>
</dbReference>
<dbReference type="EMBL" id="JFKA01000004">
    <property type="protein sequence ID" value="OSQ38356.1"/>
    <property type="molecule type" value="Genomic_DNA"/>
</dbReference>
<comment type="caution">
    <text evidence="4">Lacks conserved residue(s) required for the propagation of feature annotation.</text>
</comment>
<gene>
    <name evidence="5" type="ORF">TMES_10840</name>
</gene>
<feature type="site" description="Important for substrate specificity" evidence="4">
    <location>
        <position position="159"/>
    </location>
</feature>
<dbReference type="Pfam" id="PF02545">
    <property type="entry name" value="Maf"/>
    <property type="match status" value="1"/>
</dbReference>
<dbReference type="PANTHER" id="PTHR43213:SF5">
    <property type="entry name" value="BIFUNCTIONAL DTTP_UTP PYROPHOSPHATASE_METHYLTRANSFERASE PROTEIN-RELATED"/>
    <property type="match status" value="1"/>
</dbReference>
<dbReference type="GO" id="GO:0009117">
    <property type="term" value="P:nucleotide metabolic process"/>
    <property type="evidence" value="ECO:0007669"/>
    <property type="project" value="UniProtKB-KW"/>
</dbReference>
<dbReference type="STRING" id="1293891.TMES_10840"/>
<comment type="caution">
    <text evidence="5">The sequence shown here is derived from an EMBL/GenBank/DDBJ whole genome shotgun (WGS) entry which is preliminary data.</text>
</comment>
<name>A0A1Y2KZR2_9PROT</name>
<evidence type="ECO:0000256" key="4">
    <source>
        <dbReference type="HAMAP-Rule" id="MF_00528"/>
    </source>
</evidence>
<evidence type="ECO:0000313" key="6">
    <source>
        <dbReference type="Proteomes" id="UP000193391"/>
    </source>
</evidence>
<dbReference type="InterPro" id="IPR003697">
    <property type="entry name" value="Maf-like"/>
</dbReference>
<accession>A0A1Y2KZR2</accession>
<comment type="catalytic activity">
    <reaction evidence="4">
        <text>dTTP + H2O = dTMP + diphosphate + H(+)</text>
        <dbReference type="Rhea" id="RHEA:28534"/>
        <dbReference type="ChEBI" id="CHEBI:15377"/>
        <dbReference type="ChEBI" id="CHEBI:15378"/>
        <dbReference type="ChEBI" id="CHEBI:33019"/>
        <dbReference type="ChEBI" id="CHEBI:37568"/>
        <dbReference type="ChEBI" id="CHEBI:63528"/>
        <dbReference type="EC" id="3.6.1.9"/>
    </reaction>
</comment>
<dbReference type="PANTHER" id="PTHR43213">
    <property type="entry name" value="BIFUNCTIONAL DTTP/UTP PYROPHOSPHATASE/METHYLTRANSFERASE PROTEIN-RELATED"/>
    <property type="match status" value="1"/>
</dbReference>
<comment type="subcellular location">
    <subcellularLocation>
        <location evidence="4">Cytoplasm</location>
    </subcellularLocation>
</comment>
<dbReference type="HAMAP" id="MF_00528">
    <property type="entry name" value="Maf"/>
    <property type="match status" value="1"/>
</dbReference>
<dbReference type="GO" id="GO:0036218">
    <property type="term" value="F:dTTP diphosphatase activity"/>
    <property type="evidence" value="ECO:0007669"/>
    <property type="project" value="RHEA"/>
</dbReference>
<keyword evidence="6" id="KW-1185">Reference proteome</keyword>
<sequence length="198" mass="21299">MSSHVSSKLVLASASPRRVELLAQIGITPDAISPADIDETPRRDESPRRLALRLAEEKARAVAQAHEGAFVLAADTVVACGQRALGKPEDAAEARKFLHMLSGRRHRVHGGICVIAPDGTLRSRVVETQVIFRGLNEGDINRYLASDEWQGKAGAYAIQGQAAVFIRHLSGSYSNVVGLSLYDADALLRGLGYYPEAA</sequence>
<dbReference type="AlphaFoldDB" id="A0A1Y2KZR2"/>
<organism evidence="5 6">
    <name type="scientific">Thalassospira mesophila</name>
    <dbReference type="NCBI Taxonomy" id="1293891"/>
    <lineage>
        <taxon>Bacteria</taxon>
        <taxon>Pseudomonadati</taxon>
        <taxon>Pseudomonadota</taxon>
        <taxon>Alphaproteobacteria</taxon>
        <taxon>Rhodospirillales</taxon>
        <taxon>Thalassospiraceae</taxon>
        <taxon>Thalassospira</taxon>
    </lineage>
</organism>